<feature type="domain" description="HTH merR-type" evidence="5">
    <location>
        <begin position="7"/>
        <end position="70"/>
    </location>
</feature>
<dbReference type="PANTHER" id="PTHR30204">
    <property type="entry name" value="REDOX-CYCLING DRUG-SENSING TRANSCRIPTIONAL ACTIVATOR SOXR"/>
    <property type="match status" value="1"/>
</dbReference>
<organism evidence="6 7">
    <name type="scientific">Streptococcus cuniculipharyngis</name>
    <dbReference type="NCBI Taxonomy" id="1562651"/>
    <lineage>
        <taxon>Bacteria</taxon>
        <taxon>Bacillati</taxon>
        <taxon>Bacillota</taxon>
        <taxon>Bacilli</taxon>
        <taxon>Lactobacillales</taxon>
        <taxon>Streptococcaceae</taxon>
        <taxon>Streptococcus</taxon>
    </lineage>
</organism>
<comment type="caution">
    <text evidence="6">The sequence shown here is derived from an EMBL/GenBank/DDBJ whole genome shotgun (WGS) entry which is preliminary data.</text>
</comment>
<keyword evidence="2" id="KW-0805">Transcription regulation</keyword>
<dbReference type="Gene3D" id="1.10.1660.10">
    <property type="match status" value="1"/>
</dbReference>
<sequence length="261" mass="31014">MTNFQHFLTIGQLSKLSGIHTKALRYYEQIGILKPSQVNPDNGYRYYSHSHIPYVSLIKMCADYGLPLKDFTNYMLADDQIDMVKIIQEAQAKILATEKQVRKDKDYLHKLQQQLLLSQQIDHRQQFHLDETNECYALFPFKGQMLSSDYYNQVRHCLLELDDVQLDYDNRIGCYYAYQEENFKQYMALKVKECLDRTDLPFICLNQQHIHAEHIHQDDIADKLQTLQAEKEIIDFLILETFENPYHLSQPHLELRYLIND</sequence>
<keyword evidence="4" id="KW-0804">Transcription</keyword>
<dbReference type="AlphaFoldDB" id="A0A5C5SAY7"/>
<dbReference type="EMBL" id="VOHL01000002">
    <property type="protein sequence ID" value="TWS98047.1"/>
    <property type="molecule type" value="Genomic_DNA"/>
</dbReference>
<evidence type="ECO:0000259" key="5">
    <source>
        <dbReference type="PROSITE" id="PS50937"/>
    </source>
</evidence>
<keyword evidence="3 6" id="KW-0238">DNA-binding</keyword>
<gene>
    <name evidence="6" type="ORF">FRX57_03715</name>
</gene>
<dbReference type="InterPro" id="IPR000551">
    <property type="entry name" value="MerR-type_HTH_dom"/>
</dbReference>
<dbReference type="Proteomes" id="UP000317430">
    <property type="component" value="Unassembled WGS sequence"/>
</dbReference>
<evidence type="ECO:0000313" key="7">
    <source>
        <dbReference type="Proteomes" id="UP000317430"/>
    </source>
</evidence>
<evidence type="ECO:0000256" key="3">
    <source>
        <dbReference type="ARBA" id="ARBA00023125"/>
    </source>
</evidence>
<dbReference type="Pfam" id="PF00376">
    <property type="entry name" value="MerR"/>
    <property type="match status" value="1"/>
</dbReference>
<evidence type="ECO:0000256" key="4">
    <source>
        <dbReference type="ARBA" id="ARBA00023163"/>
    </source>
</evidence>
<dbReference type="OrthoDB" id="9773308at2"/>
<dbReference type="SUPFAM" id="SSF46955">
    <property type="entry name" value="Putative DNA-binding domain"/>
    <property type="match status" value="1"/>
</dbReference>
<keyword evidence="7" id="KW-1185">Reference proteome</keyword>
<dbReference type="InterPro" id="IPR047057">
    <property type="entry name" value="MerR_fam"/>
</dbReference>
<dbReference type="GO" id="GO:0003700">
    <property type="term" value="F:DNA-binding transcription factor activity"/>
    <property type="evidence" value="ECO:0007669"/>
    <property type="project" value="InterPro"/>
</dbReference>
<dbReference type="PANTHER" id="PTHR30204:SF69">
    <property type="entry name" value="MERR-FAMILY TRANSCRIPTIONAL REGULATOR"/>
    <property type="match status" value="1"/>
</dbReference>
<dbReference type="PROSITE" id="PS00552">
    <property type="entry name" value="HTH_MERR_1"/>
    <property type="match status" value="1"/>
</dbReference>
<evidence type="ECO:0000256" key="2">
    <source>
        <dbReference type="ARBA" id="ARBA00023015"/>
    </source>
</evidence>
<dbReference type="GO" id="GO:0003677">
    <property type="term" value="F:DNA binding"/>
    <property type="evidence" value="ECO:0007669"/>
    <property type="project" value="UniProtKB-KW"/>
</dbReference>
<evidence type="ECO:0000256" key="1">
    <source>
        <dbReference type="ARBA" id="ARBA00022491"/>
    </source>
</evidence>
<dbReference type="InterPro" id="IPR009061">
    <property type="entry name" value="DNA-bd_dom_put_sf"/>
</dbReference>
<accession>A0A5C5SAY7</accession>
<reference evidence="6 7" key="1">
    <citation type="submission" date="2019-08" db="EMBL/GenBank/DDBJ databases">
        <authorList>
            <person name="Lei W."/>
        </authorList>
    </citation>
    <scope>NUCLEOTIDE SEQUENCE [LARGE SCALE GENOMIC DNA]</scope>
    <source>
        <strain evidence="6 7">CCUG 66496</strain>
    </source>
</reference>
<evidence type="ECO:0000313" key="6">
    <source>
        <dbReference type="EMBL" id="TWS98047.1"/>
    </source>
</evidence>
<keyword evidence="1" id="KW-0678">Repressor</keyword>
<proteinExistence type="predicted"/>
<dbReference type="SMART" id="SM00422">
    <property type="entry name" value="HTH_MERR"/>
    <property type="match status" value="1"/>
</dbReference>
<protein>
    <submittedName>
        <fullName evidence="6">MerR family DNA-binding transcriptional regulator</fullName>
    </submittedName>
</protein>
<dbReference type="PROSITE" id="PS50937">
    <property type="entry name" value="HTH_MERR_2"/>
    <property type="match status" value="1"/>
</dbReference>
<name>A0A5C5SAY7_9STRE</name>
<dbReference type="RefSeq" id="WP_146566829.1">
    <property type="nucleotide sequence ID" value="NZ_VOHL01000002.1"/>
</dbReference>